<dbReference type="GO" id="GO:0004806">
    <property type="term" value="F:triacylglycerol lipase activity"/>
    <property type="evidence" value="ECO:0007669"/>
    <property type="project" value="TreeGrafter"/>
</dbReference>
<organism evidence="2 3">
    <name type="scientific">Microterricola viridarii</name>
    <dbReference type="NCBI Taxonomy" id="412690"/>
    <lineage>
        <taxon>Bacteria</taxon>
        <taxon>Bacillati</taxon>
        <taxon>Actinomycetota</taxon>
        <taxon>Actinomycetes</taxon>
        <taxon>Micrococcales</taxon>
        <taxon>Microbacteriaceae</taxon>
        <taxon>Microterricola</taxon>
    </lineage>
</organism>
<dbReference type="PANTHER" id="PTHR43433:SF5">
    <property type="entry name" value="AB HYDROLASE-1 DOMAIN-CONTAINING PROTEIN"/>
    <property type="match status" value="1"/>
</dbReference>
<dbReference type="PANTHER" id="PTHR43433">
    <property type="entry name" value="HYDROLASE, ALPHA/BETA FOLD FAMILY PROTEIN"/>
    <property type="match status" value="1"/>
</dbReference>
<dbReference type="Gene3D" id="3.40.50.1820">
    <property type="entry name" value="alpha/beta hydrolase"/>
    <property type="match status" value="1"/>
</dbReference>
<gene>
    <name evidence="2" type="ORF">AWU67_11475</name>
</gene>
<dbReference type="InterPro" id="IPR000073">
    <property type="entry name" value="AB_hydrolase_1"/>
</dbReference>
<dbReference type="KEGG" id="mvd:AWU67_11475"/>
<dbReference type="OrthoDB" id="3211023at2"/>
<dbReference type="SUPFAM" id="SSF53474">
    <property type="entry name" value="alpha/beta-Hydrolases"/>
    <property type="match status" value="1"/>
</dbReference>
<dbReference type="Pfam" id="PF12697">
    <property type="entry name" value="Abhydrolase_6"/>
    <property type="match status" value="1"/>
</dbReference>
<sequence length="305" mass="32452">MRCGGVAMDEQATDPAVAADAELPDFDWATLPDGVTATTFAAPSGPLAMISHGDPAAPPVLLVPGATGSKEDFVLMLPVLAAAGYFALSFDLAGQYESVLAGPENLDPPREHYDYELFVDDLLAVLADVGRPAHIVGYSFAGLVAGLAYAREPERFASLTLLSCPPLAGQSFRGVSRIGPFTGLASGRTGAALMVWGIRRNLVPVSPGRLRFVRERFALTRRESVSDIIAMMKHAPDLAAILRDAPLPKFVAVGEHDLWPTRLHAEFAEALRAGLAVYPAGHSPCETSPHQLCRDLVRLFATAGR</sequence>
<reference evidence="2 3" key="1">
    <citation type="journal article" date="2016" name="J. Biotechnol.">
        <title>First complete genome sequence of a species in the genus Microterricola, an extremophilic cold active enzyme producing bacterial strain ERGS5:02 isolated from Sikkim Himalaya.</title>
        <authorList>
            <person name="Himanshu"/>
            <person name="Swarnkar M.K."/>
            <person name="Singh D."/>
            <person name="Kumar R."/>
        </authorList>
    </citation>
    <scope>NUCLEOTIDE SEQUENCE [LARGE SCALE GENOMIC DNA]</scope>
    <source>
        <strain evidence="2 3">ERGS5:02</strain>
    </source>
</reference>
<dbReference type="InterPro" id="IPR050471">
    <property type="entry name" value="AB_hydrolase"/>
</dbReference>
<feature type="domain" description="AB hydrolase-1" evidence="1">
    <location>
        <begin position="60"/>
        <end position="292"/>
    </location>
</feature>
<reference evidence="3" key="2">
    <citation type="submission" date="2016-01" db="EMBL/GenBank/DDBJ databases">
        <title>First complete genome sequence of a species in the genus Microterricola, an extremophilic cold active enzyme producing strain ERGS5:02 isolated from Sikkim Himalaya.</title>
        <authorList>
            <person name="Kumar R."/>
            <person name="Singh D."/>
            <person name="Swarnkar M.K."/>
        </authorList>
    </citation>
    <scope>NUCLEOTIDE SEQUENCE [LARGE SCALE GENOMIC DNA]</scope>
    <source>
        <strain evidence="3">ERGS5:02</strain>
    </source>
</reference>
<proteinExistence type="predicted"/>
<dbReference type="AlphaFoldDB" id="A0A0X8E454"/>
<evidence type="ECO:0000313" key="3">
    <source>
        <dbReference type="Proteomes" id="UP000058305"/>
    </source>
</evidence>
<dbReference type="GO" id="GO:0046503">
    <property type="term" value="P:glycerolipid catabolic process"/>
    <property type="evidence" value="ECO:0007669"/>
    <property type="project" value="TreeGrafter"/>
</dbReference>
<dbReference type="Proteomes" id="UP000058305">
    <property type="component" value="Chromosome"/>
</dbReference>
<protein>
    <submittedName>
        <fullName evidence="2">Alpha/beta hydrolase</fullName>
    </submittedName>
</protein>
<dbReference type="EMBL" id="CP014145">
    <property type="protein sequence ID" value="AMB59377.1"/>
    <property type="molecule type" value="Genomic_DNA"/>
</dbReference>
<keyword evidence="3" id="KW-1185">Reference proteome</keyword>
<name>A0A0X8E454_9MICO</name>
<dbReference type="InterPro" id="IPR029058">
    <property type="entry name" value="AB_hydrolase_fold"/>
</dbReference>
<keyword evidence="2" id="KW-0378">Hydrolase</keyword>
<accession>A0A0X8E454</accession>
<evidence type="ECO:0000313" key="2">
    <source>
        <dbReference type="EMBL" id="AMB59377.1"/>
    </source>
</evidence>
<evidence type="ECO:0000259" key="1">
    <source>
        <dbReference type="Pfam" id="PF12697"/>
    </source>
</evidence>